<dbReference type="PANTHER" id="PTHR43031:SF1">
    <property type="entry name" value="PYRIDINE NUCLEOTIDE-DISULPHIDE OXIDOREDUCTASE"/>
    <property type="match status" value="1"/>
</dbReference>
<proteinExistence type="predicted"/>
<evidence type="ECO:0000313" key="2">
    <source>
        <dbReference type="EMBL" id="GGK73102.1"/>
    </source>
</evidence>
<gene>
    <name evidence="2" type="ORF">GCM10011509_22140</name>
</gene>
<dbReference type="CDD" id="cd00158">
    <property type="entry name" value="RHOD"/>
    <property type="match status" value="1"/>
</dbReference>
<name>A0ABQ2F8U9_9MICO</name>
<evidence type="ECO:0000313" key="3">
    <source>
        <dbReference type="Proteomes" id="UP000662111"/>
    </source>
</evidence>
<dbReference type="SUPFAM" id="SSF52821">
    <property type="entry name" value="Rhodanese/Cell cycle control phosphatase"/>
    <property type="match status" value="1"/>
</dbReference>
<accession>A0ABQ2F8U9</accession>
<comment type="caution">
    <text evidence="2">The sequence shown here is derived from an EMBL/GenBank/DDBJ whole genome shotgun (WGS) entry which is preliminary data.</text>
</comment>
<reference evidence="3" key="1">
    <citation type="journal article" date="2019" name="Int. J. Syst. Evol. Microbiol.">
        <title>The Global Catalogue of Microorganisms (GCM) 10K type strain sequencing project: providing services to taxonomists for standard genome sequencing and annotation.</title>
        <authorList>
            <consortium name="The Broad Institute Genomics Platform"/>
            <consortium name="The Broad Institute Genome Sequencing Center for Infectious Disease"/>
            <person name="Wu L."/>
            <person name="Ma J."/>
        </authorList>
    </citation>
    <scope>NUCLEOTIDE SEQUENCE [LARGE SCALE GENOMIC DNA]</scope>
    <source>
        <strain evidence="3">CGMCC 1.5362</strain>
    </source>
</reference>
<sequence>MSRDISLQTFLARHADGAFVLDVREPAEYVSGHVPGAVLAPMSRITSSLDGVPRDRTVHVICQSGNRSRSMADLLGALGYDAVSVDGGTSGWAQAGRPLVTGTQAA</sequence>
<feature type="domain" description="Rhodanese" evidence="1">
    <location>
        <begin position="14"/>
        <end position="101"/>
    </location>
</feature>
<dbReference type="Gene3D" id="3.40.250.10">
    <property type="entry name" value="Rhodanese-like domain"/>
    <property type="match status" value="1"/>
</dbReference>
<organism evidence="2 3">
    <name type="scientific">Ornithinimicrobium pekingense</name>
    <dbReference type="NCBI Taxonomy" id="384677"/>
    <lineage>
        <taxon>Bacteria</taxon>
        <taxon>Bacillati</taxon>
        <taxon>Actinomycetota</taxon>
        <taxon>Actinomycetes</taxon>
        <taxon>Micrococcales</taxon>
        <taxon>Ornithinimicrobiaceae</taxon>
        <taxon>Ornithinimicrobium</taxon>
    </lineage>
</organism>
<dbReference type="Proteomes" id="UP000662111">
    <property type="component" value="Unassembled WGS sequence"/>
</dbReference>
<dbReference type="PROSITE" id="PS50206">
    <property type="entry name" value="RHODANESE_3"/>
    <property type="match status" value="1"/>
</dbReference>
<dbReference type="Pfam" id="PF00581">
    <property type="entry name" value="Rhodanese"/>
    <property type="match status" value="1"/>
</dbReference>
<protein>
    <recommendedName>
        <fullName evidence="1">Rhodanese domain-containing protein</fullName>
    </recommendedName>
</protein>
<dbReference type="InterPro" id="IPR036873">
    <property type="entry name" value="Rhodanese-like_dom_sf"/>
</dbReference>
<dbReference type="InterPro" id="IPR001763">
    <property type="entry name" value="Rhodanese-like_dom"/>
</dbReference>
<dbReference type="SMART" id="SM00450">
    <property type="entry name" value="RHOD"/>
    <property type="match status" value="1"/>
</dbReference>
<dbReference type="RefSeq" id="WP_022920134.1">
    <property type="nucleotide sequence ID" value="NZ_BMLB01000004.1"/>
</dbReference>
<keyword evidence="3" id="KW-1185">Reference proteome</keyword>
<dbReference type="InterPro" id="IPR050229">
    <property type="entry name" value="GlpE_sulfurtransferase"/>
</dbReference>
<evidence type="ECO:0000259" key="1">
    <source>
        <dbReference type="PROSITE" id="PS50206"/>
    </source>
</evidence>
<dbReference type="EMBL" id="BMLB01000004">
    <property type="protein sequence ID" value="GGK73102.1"/>
    <property type="molecule type" value="Genomic_DNA"/>
</dbReference>
<dbReference type="PANTHER" id="PTHR43031">
    <property type="entry name" value="FAD-DEPENDENT OXIDOREDUCTASE"/>
    <property type="match status" value="1"/>
</dbReference>